<gene>
    <name evidence="2" type="primary">aer_2</name>
    <name evidence="2" type="ORF">MAA8898_01593</name>
</gene>
<organism evidence="2 3">
    <name type="scientific">Maliponia aquimaris</name>
    <dbReference type="NCBI Taxonomy" id="1673631"/>
    <lineage>
        <taxon>Bacteria</taxon>
        <taxon>Pseudomonadati</taxon>
        <taxon>Pseudomonadota</taxon>
        <taxon>Alphaproteobacteria</taxon>
        <taxon>Rhodobacterales</taxon>
        <taxon>Paracoccaceae</taxon>
        <taxon>Maliponia</taxon>
    </lineage>
</organism>
<feature type="domain" description="PAS fold-3" evidence="1">
    <location>
        <begin position="44"/>
        <end position="107"/>
    </location>
</feature>
<protein>
    <submittedName>
        <fullName evidence="2">Aerotaxis receptor</fullName>
    </submittedName>
</protein>
<dbReference type="Gene3D" id="3.30.450.20">
    <property type="entry name" value="PAS domain"/>
    <property type="match status" value="1"/>
</dbReference>
<accession>A0A238K6H7</accession>
<keyword evidence="3" id="KW-1185">Reference proteome</keyword>
<dbReference type="RefSeq" id="WP_094020421.1">
    <property type="nucleotide sequence ID" value="NZ_FXYF01000003.1"/>
</dbReference>
<dbReference type="EMBL" id="FXYF01000003">
    <property type="protein sequence ID" value="SMX38415.1"/>
    <property type="molecule type" value="Genomic_DNA"/>
</dbReference>
<name>A0A238K6H7_9RHOB</name>
<dbReference type="InterPro" id="IPR013655">
    <property type="entry name" value="PAS_fold_3"/>
</dbReference>
<keyword evidence="2" id="KW-0675">Receptor</keyword>
<reference evidence="2 3" key="1">
    <citation type="submission" date="2017-05" db="EMBL/GenBank/DDBJ databases">
        <authorList>
            <person name="Song R."/>
            <person name="Chenine A.L."/>
            <person name="Ruprecht R.M."/>
        </authorList>
    </citation>
    <scope>NUCLEOTIDE SEQUENCE [LARGE SCALE GENOMIC DNA]</scope>
    <source>
        <strain evidence="2 3">CECT 8898</strain>
    </source>
</reference>
<dbReference type="InterPro" id="IPR035965">
    <property type="entry name" value="PAS-like_dom_sf"/>
</dbReference>
<dbReference type="OrthoDB" id="266313at2"/>
<evidence type="ECO:0000313" key="2">
    <source>
        <dbReference type="EMBL" id="SMX38415.1"/>
    </source>
</evidence>
<dbReference type="InterPro" id="IPR000014">
    <property type="entry name" value="PAS"/>
</dbReference>
<dbReference type="Pfam" id="PF08447">
    <property type="entry name" value="PAS_3"/>
    <property type="match status" value="1"/>
</dbReference>
<dbReference type="CDD" id="cd00130">
    <property type="entry name" value="PAS"/>
    <property type="match status" value="1"/>
</dbReference>
<evidence type="ECO:0000313" key="3">
    <source>
        <dbReference type="Proteomes" id="UP000207598"/>
    </source>
</evidence>
<dbReference type="NCBIfam" id="TIGR00229">
    <property type="entry name" value="sensory_box"/>
    <property type="match status" value="1"/>
</dbReference>
<dbReference type="SUPFAM" id="SSF55785">
    <property type="entry name" value="PYP-like sensor domain (PAS domain)"/>
    <property type="match status" value="1"/>
</dbReference>
<evidence type="ECO:0000259" key="1">
    <source>
        <dbReference type="Pfam" id="PF08447"/>
    </source>
</evidence>
<dbReference type="Proteomes" id="UP000207598">
    <property type="component" value="Unassembled WGS sequence"/>
</dbReference>
<proteinExistence type="predicted"/>
<dbReference type="AlphaFoldDB" id="A0A238K6H7"/>
<sequence length="421" mass="46390">MTQPTPSFTADSSYAGSEATFHLSELFYSRTDPRGVIKAGNCVFQRVAGYEWEEMLGAPHKLIRHPDMPKGVFQLLWDRLKAGKPTGAYVKNRCKSGRYYWVFALIAPAEGGYISTRLKPSSELFGTVSALYADLLQREKSEGLSPRDSAEALQAAIKARGFSTYDAFQSHALATEYASRAQQTGGEIDALQRRFRDMAGAIAQVGVETTDMTEAFKAIRTVPMNMRIIASRLENAGGPISAISVNYSQMLEEMTTWVRTFVDGEACVFARIRDAILKGQFLSFSTALESEMIAGFGTRAAACPERIDVDAEIAEIESHRRTFLEETATSLDSVEAEAKRFARSVLDMKRYVTGLSSTRMMCKIESAALSNSGTALVGIVEQLDACQKEIEQRLARMVELNAVIQGNTAQLRSMLRGRRAA</sequence>